<keyword evidence="1" id="KW-0175">Coiled coil</keyword>
<keyword evidence="3" id="KW-1185">Reference proteome</keyword>
<feature type="coiled-coil region" evidence="1">
    <location>
        <begin position="1"/>
        <end position="28"/>
    </location>
</feature>
<evidence type="ECO:0000313" key="2">
    <source>
        <dbReference type="EMBL" id="KAL1140988.1"/>
    </source>
</evidence>
<evidence type="ECO:0000313" key="3">
    <source>
        <dbReference type="Proteomes" id="UP001558652"/>
    </source>
</evidence>
<evidence type="ECO:0000256" key="1">
    <source>
        <dbReference type="SAM" id="Coils"/>
    </source>
</evidence>
<reference evidence="2 3" key="1">
    <citation type="submission" date="2024-07" db="EMBL/GenBank/DDBJ databases">
        <title>Chromosome-level genome assembly of the water stick insect Ranatra chinensis (Heteroptera: Nepidae).</title>
        <authorList>
            <person name="Liu X."/>
        </authorList>
    </citation>
    <scope>NUCLEOTIDE SEQUENCE [LARGE SCALE GENOMIC DNA]</scope>
    <source>
        <strain evidence="2">Cailab_2021Rc</strain>
        <tissue evidence="2">Muscle</tissue>
    </source>
</reference>
<sequence length="751" mass="85705">IEELQKRAEESGKQRARESAELETLKKRYIDEKCKWEQAVRSVECELEDASTRCATLCTELNAERDMVLTLRGQLKTLEARLASGIEENEALYRRIQGLEKPTMSVRDRARSVDSLSDLTNIDLDLDFSQLEKERIVEEYQDLRVRFEKAVSEIRAMKRELRESQAQTDCLELSVVRARQEAKLKSEEAEANSRLMAARIQDLAAKLSAAEKQIRTLKQKLSKTETREKRRSLSLKGQESFTICKEVEEKLNELENKVSALNLPKESGVAYSKDKKLDKMSSRLRRKSLDSITSSEPMKVLLRLSSLEAKVAKANVSPAESKNTELKLFNGEQSEVDSTHKIEMINEVKKMENLLRTKLVVLAKKKESLIKAGQWTNEARLNLLAEKLAYESVLIGRLHDAVLESKNLDLTDAERLINGLDSKLSGGKPNIETSLDYLVKSLAKHLTQQAVKRVNRKVKERKKQDPAVTELLNKKNSLDTKVGNYINQAVNNLAQVFAAETLAEDSGVEKSKDHIQAAWSLAQEFVNQELIQAEISQVLSQCSQSYQNYIENESQTRFVGIVKDRANLELWVATADDNLKLNMTSAIKMLQVKPTQQDEEKARESLQRFVDVVAHKSLLDARISVLCNGEYCDNDQEQGTFEENSLLSEIQFLYVKFCRELVQESKDEERLKDAVDRVSNELTSLERILQPGDTKLSNEKKLETLSDSWLEALCRKCEHLKDKILKLQKVAGNWKDCKRCMALQQEITRYL</sequence>
<accession>A0ABD0YYF8</accession>
<name>A0ABD0YYF8_9HEMI</name>
<gene>
    <name evidence="2" type="ORF">AAG570_000914</name>
</gene>
<dbReference type="AlphaFoldDB" id="A0ABD0YYF8"/>
<feature type="coiled-coil region" evidence="1">
    <location>
        <begin position="140"/>
        <end position="174"/>
    </location>
</feature>
<dbReference type="EMBL" id="JBFDAA010000001">
    <property type="protein sequence ID" value="KAL1140988.1"/>
    <property type="molecule type" value="Genomic_DNA"/>
</dbReference>
<comment type="caution">
    <text evidence="2">The sequence shown here is derived from an EMBL/GenBank/DDBJ whole genome shotgun (WGS) entry which is preliminary data.</text>
</comment>
<proteinExistence type="predicted"/>
<protein>
    <submittedName>
        <fullName evidence="2">Uncharacterized protein</fullName>
    </submittedName>
</protein>
<feature type="coiled-coil region" evidence="1">
    <location>
        <begin position="200"/>
        <end position="264"/>
    </location>
</feature>
<feature type="non-terminal residue" evidence="2">
    <location>
        <position position="1"/>
    </location>
</feature>
<dbReference type="Proteomes" id="UP001558652">
    <property type="component" value="Unassembled WGS sequence"/>
</dbReference>
<feature type="coiled-coil region" evidence="1">
    <location>
        <begin position="661"/>
        <end position="730"/>
    </location>
</feature>
<organism evidence="2 3">
    <name type="scientific">Ranatra chinensis</name>
    <dbReference type="NCBI Taxonomy" id="642074"/>
    <lineage>
        <taxon>Eukaryota</taxon>
        <taxon>Metazoa</taxon>
        <taxon>Ecdysozoa</taxon>
        <taxon>Arthropoda</taxon>
        <taxon>Hexapoda</taxon>
        <taxon>Insecta</taxon>
        <taxon>Pterygota</taxon>
        <taxon>Neoptera</taxon>
        <taxon>Paraneoptera</taxon>
        <taxon>Hemiptera</taxon>
        <taxon>Heteroptera</taxon>
        <taxon>Panheteroptera</taxon>
        <taxon>Nepomorpha</taxon>
        <taxon>Nepidae</taxon>
        <taxon>Ranatrinae</taxon>
        <taxon>Ranatra</taxon>
    </lineage>
</organism>